<evidence type="ECO:0000313" key="1">
    <source>
        <dbReference type="EMBL" id="GBO15766.1"/>
    </source>
</evidence>
<proteinExistence type="predicted"/>
<reference evidence="1 2" key="1">
    <citation type="journal article" date="2019" name="Sci. Rep.">
        <title>Orb-weaving spider Araneus ventricosus genome elucidates the spidroin gene catalogue.</title>
        <authorList>
            <person name="Kono N."/>
            <person name="Nakamura H."/>
            <person name="Ohtoshi R."/>
            <person name="Moran D.A.P."/>
            <person name="Shinohara A."/>
            <person name="Yoshida Y."/>
            <person name="Fujiwara M."/>
            <person name="Mori M."/>
            <person name="Tomita M."/>
            <person name="Arakawa K."/>
        </authorList>
    </citation>
    <scope>NUCLEOTIDE SEQUENCE [LARGE SCALE GENOMIC DNA]</scope>
</reference>
<keyword evidence="2" id="KW-1185">Reference proteome</keyword>
<dbReference type="AlphaFoldDB" id="A0A4Y2UVQ0"/>
<organism evidence="1 2">
    <name type="scientific">Araneus ventricosus</name>
    <name type="common">Orbweaver spider</name>
    <name type="synonym">Epeira ventricosa</name>
    <dbReference type="NCBI Taxonomy" id="182803"/>
    <lineage>
        <taxon>Eukaryota</taxon>
        <taxon>Metazoa</taxon>
        <taxon>Ecdysozoa</taxon>
        <taxon>Arthropoda</taxon>
        <taxon>Chelicerata</taxon>
        <taxon>Arachnida</taxon>
        <taxon>Araneae</taxon>
        <taxon>Araneomorphae</taxon>
        <taxon>Entelegynae</taxon>
        <taxon>Araneoidea</taxon>
        <taxon>Araneidae</taxon>
        <taxon>Araneus</taxon>
    </lineage>
</organism>
<accession>A0A4Y2UVQ0</accession>
<dbReference type="Proteomes" id="UP000499080">
    <property type="component" value="Unassembled WGS sequence"/>
</dbReference>
<sequence>MLLRCLSSLPESVNTTKPCVLLRVKNKQAKFAIFTHTNINIPSFTKPCSSFLKNSSSIFLLQNRRSPSGVGKKQSARFHAHLTDFHLASEAGESIRPGRFGGERSQNTSLFANDGEVMTRLCFVIEMFTFLACQGRRKGSSSQSNFPLLGYRDH</sequence>
<name>A0A4Y2UVQ0_ARAVE</name>
<protein>
    <submittedName>
        <fullName evidence="1">Uncharacterized protein</fullName>
    </submittedName>
</protein>
<dbReference type="EMBL" id="BGPR01039742">
    <property type="protein sequence ID" value="GBO15766.1"/>
    <property type="molecule type" value="Genomic_DNA"/>
</dbReference>
<comment type="caution">
    <text evidence="1">The sequence shown here is derived from an EMBL/GenBank/DDBJ whole genome shotgun (WGS) entry which is preliminary data.</text>
</comment>
<gene>
    <name evidence="1" type="ORF">AVEN_87742_1</name>
</gene>
<evidence type="ECO:0000313" key="2">
    <source>
        <dbReference type="Proteomes" id="UP000499080"/>
    </source>
</evidence>